<reference evidence="1 2" key="1">
    <citation type="submission" date="2018-03" db="EMBL/GenBank/DDBJ databases">
        <title>Genomic Encyclopedia of Archaeal and Bacterial Type Strains, Phase II (KMG-II): from individual species to whole genera.</title>
        <authorList>
            <person name="Goeker M."/>
        </authorList>
    </citation>
    <scope>NUCLEOTIDE SEQUENCE [LARGE SCALE GENOMIC DNA]</scope>
    <source>
        <strain evidence="1 2">DSM 28229</strain>
    </source>
</reference>
<sequence>MASTKLVRKDRRNKMRAIALQNTIQRMSAKPVIKKVDIEEIKKSFEAAK</sequence>
<comment type="caution">
    <text evidence="1">The sequence shown here is derived from an EMBL/GenBank/DDBJ whole genome shotgun (WGS) entry which is preliminary data.</text>
</comment>
<dbReference type="AlphaFoldDB" id="A0A315ZJ32"/>
<evidence type="ECO:0000313" key="1">
    <source>
        <dbReference type="EMBL" id="PWJ44704.1"/>
    </source>
</evidence>
<organism evidence="1 2">
    <name type="scientific">Sediminitomix flava</name>
    <dbReference type="NCBI Taxonomy" id="379075"/>
    <lineage>
        <taxon>Bacteria</taxon>
        <taxon>Pseudomonadati</taxon>
        <taxon>Bacteroidota</taxon>
        <taxon>Cytophagia</taxon>
        <taxon>Cytophagales</taxon>
        <taxon>Flammeovirgaceae</taxon>
        <taxon>Sediminitomix</taxon>
    </lineage>
</organism>
<keyword evidence="2" id="KW-1185">Reference proteome</keyword>
<accession>A0A315ZJ32</accession>
<evidence type="ECO:0000313" key="2">
    <source>
        <dbReference type="Proteomes" id="UP000245535"/>
    </source>
</evidence>
<dbReference type="EMBL" id="QGDO01000001">
    <property type="protein sequence ID" value="PWJ44704.1"/>
    <property type="molecule type" value="Genomic_DNA"/>
</dbReference>
<gene>
    <name evidence="1" type="ORF">BC781_1011075</name>
</gene>
<name>A0A315ZJ32_SEDFL</name>
<protein>
    <submittedName>
        <fullName evidence="1">Uncharacterized protein</fullName>
    </submittedName>
</protein>
<proteinExistence type="predicted"/>
<dbReference type="Proteomes" id="UP000245535">
    <property type="component" value="Unassembled WGS sequence"/>
</dbReference>
<dbReference type="RefSeq" id="WP_170123101.1">
    <property type="nucleotide sequence ID" value="NZ_QGDO01000001.1"/>
</dbReference>